<dbReference type="PANTHER" id="PTHR42921">
    <property type="entry name" value="ACETOACETYL-COA SYNTHETASE"/>
    <property type="match status" value="1"/>
</dbReference>
<dbReference type="InterPro" id="IPR025110">
    <property type="entry name" value="AMP-bd_C"/>
</dbReference>
<protein>
    <submittedName>
        <fullName evidence="8">Acetoacetyl-CoA synthetase</fullName>
    </submittedName>
</protein>
<reference evidence="8 9" key="1">
    <citation type="submission" date="2016-10" db="EMBL/GenBank/DDBJ databases">
        <authorList>
            <person name="de Groot N.N."/>
        </authorList>
    </citation>
    <scope>NUCLEOTIDE SEQUENCE [LARGE SCALE GENOMIC DNA]</scope>
    <source>
        <strain evidence="8 9">JCM 11308</strain>
    </source>
</reference>
<evidence type="ECO:0000256" key="4">
    <source>
        <dbReference type="ARBA" id="ARBA00022840"/>
    </source>
</evidence>
<name>A0A1G6T5A7_9NOCA</name>
<dbReference type="STRING" id="168276.SAMN05444580_103400"/>
<dbReference type="InterPro" id="IPR045851">
    <property type="entry name" value="AMP-bd_C_sf"/>
</dbReference>
<dbReference type="Gene3D" id="3.30.300.30">
    <property type="match status" value="1"/>
</dbReference>
<dbReference type="InterPro" id="IPR042099">
    <property type="entry name" value="ANL_N_sf"/>
</dbReference>
<sequence length="669" mass="72828">MSSPALPSHPVWTPSHEQIADATLTRFQERVRATQGLEFADYEDLWNWSVTDLEGFWSSVWDFFGLDEESGYDQVLADDAMPGARWFPGAELNFARFLLGRGDPDATAIIYIAESGDRTEVTWAELREQVLALAAELGAAGVGVGDVVAGYLPNIAEAVVAFLGTVAIGAVWSSVGQDYAAQAVVDRFGQLEPRVLIAADGYRFNGQLHSRVAAVDEIVAQLPSVTEVIVIDNVGDQGNVAEVRDSRPSVKWRRWNEAMAAEGLGFFVSVPFDHPLWVLFSSGTTGRPKGLVHGHGGVLIEKVKQTGLHWDLRADDRLFWYTSPSWMMWNTQVSSLLCGGSIVCYDGSPTYLGSSCLWQIAADLDVTFLGVSPGYLQSCANDGVRPAEQFDLHRLRAMGSTGSPLAAHLQVWARDHVGDLPLWSMSGGTDLASALVGGVPTLPVWAGKISARCLGAAVDAWDEQGNAVEGGVGELVIRRPLPSMPIKLWNDHEGAKYRDAYFDGYPGVWRQGDWVTIDDNGAVVIHGRSDSTLNRNGIRMGSSDIYAVVESMPEVVEALVIGAEQSDGTYWMPLFVVLEPDWHLDASVRNHIKSEIREKLSPRHVPDEIFAVPALPHTRTGKKIEVPIKRILQGAEVDEVISSDAVDDASLLDFFHGLAASRRAVSAIS</sequence>
<evidence type="ECO:0000313" key="9">
    <source>
        <dbReference type="Proteomes" id="UP000199417"/>
    </source>
</evidence>
<evidence type="ECO:0000259" key="7">
    <source>
        <dbReference type="Pfam" id="PF16177"/>
    </source>
</evidence>
<proteinExistence type="inferred from homology"/>
<keyword evidence="4" id="KW-0067">ATP-binding</keyword>
<dbReference type="AlphaFoldDB" id="A0A1G6T5A7"/>
<organism evidence="8 9">
    <name type="scientific">Rhodococcus tukisamuensis</name>
    <dbReference type="NCBI Taxonomy" id="168276"/>
    <lineage>
        <taxon>Bacteria</taxon>
        <taxon>Bacillati</taxon>
        <taxon>Actinomycetota</taxon>
        <taxon>Actinomycetes</taxon>
        <taxon>Mycobacteriales</taxon>
        <taxon>Nocardiaceae</taxon>
        <taxon>Rhodococcus</taxon>
    </lineage>
</organism>
<dbReference type="Pfam" id="PF00501">
    <property type="entry name" value="AMP-binding"/>
    <property type="match status" value="1"/>
</dbReference>
<dbReference type="InterPro" id="IPR005914">
    <property type="entry name" value="Acac_CoA_synth"/>
</dbReference>
<dbReference type="InterPro" id="IPR000873">
    <property type="entry name" value="AMP-dep_synth/lig_dom"/>
</dbReference>
<dbReference type="PROSITE" id="PS00455">
    <property type="entry name" value="AMP_BINDING"/>
    <property type="match status" value="1"/>
</dbReference>
<accession>A0A1G6T5A7</accession>
<dbReference type="GO" id="GO:0030729">
    <property type="term" value="F:acetoacetate-CoA ligase activity"/>
    <property type="evidence" value="ECO:0007669"/>
    <property type="project" value="InterPro"/>
</dbReference>
<dbReference type="InterPro" id="IPR032387">
    <property type="entry name" value="ACAS_N"/>
</dbReference>
<evidence type="ECO:0000313" key="8">
    <source>
        <dbReference type="EMBL" id="SDD24171.1"/>
    </source>
</evidence>
<dbReference type="NCBIfam" id="NF002937">
    <property type="entry name" value="PRK03584.1"/>
    <property type="match status" value="1"/>
</dbReference>
<feature type="domain" description="AMP-dependent synthetase/ligase" evidence="5">
    <location>
        <begin position="102"/>
        <end position="480"/>
    </location>
</feature>
<evidence type="ECO:0000256" key="2">
    <source>
        <dbReference type="ARBA" id="ARBA00022598"/>
    </source>
</evidence>
<dbReference type="PANTHER" id="PTHR42921:SF1">
    <property type="entry name" value="ACETOACETYL-COA SYNTHETASE"/>
    <property type="match status" value="1"/>
</dbReference>
<evidence type="ECO:0000259" key="6">
    <source>
        <dbReference type="Pfam" id="PF13193"/>
    </source>
</evidence>
<feature type="domain" description="Acetyl-coenzyme A synthetase N-terminal" evidence="7">
    <location>
        <begin position="42"/>
        <end position="95"/>
    </location>
</feature>
<dbReference type="GO" id="GO:0005524">
    <property type="term" value="F:ATP binding"/>
    <property type="evidence" value="ECO:0007669"/>
    <property type="project" value="UniProtKB-KW"/>
</dbReference>
<feature type="domain" description="AMP-binding enzyme C-terminal" evidence="6">
    <location>
        <begin position="547"/>
        <end position="622"/>
    </location>
</feature>
<keyword evidence="3" id="KW-0547">Nucleotide-binding</keyword>
<dbReference type="Pfam" id="PF13193">
    <property type="entry name" value="AMP-binding_C"/>
    <property type="match status" value="1"/>
</dbReference>
<dbReference type="NCBIfam" id="TIGR01217">
    <property type="entry name" value="ac_ac_CoA_syn"/>
    <property type="match status" value="1"/>
</dbReference>
<evidence type="ECO:0000259" key="5">
    <source>
        <dbReference type="Pfam" id="PF00501"/>
    </source>
</evidence>
<evidence type="ECO:0000256" key="1">
    <source>
        <dbReference type="ARBA" id="ARBA00006432"/>
    </source>
</evidence>
<comment type="similarity">
    <text evidence="1">Belongs to the ATP-dependent AMP-binding enzyme family.</text>
</comment>
<dbReference type="Pfam" id="PF16177">
    <property type="entry name" value="ACAS_N"/>
    <property type="match status" value="1"/>
</dbReference>
<dbReference type="Proteomes" id="UP000199417">
    <property type="component" value="Unassembled WGS sequence"/>
</dbReference>
<dbReference type="GO" id="GO:0006629">
    <property type="term" value="P:lipid metabolic process"/>
    <property type="evidence" value="ECO:0007669"/>
    <property type="project" value="InterPro"/>
</dbReference>
<dbReference type="Gene3D" id="3.40.50.12780">
    <property type="entry name" value="N-terminal domain of ligase-like"/>
    <property type="match status" value="1"/>
</dbReference>
<gene>
    <name evidence="8" type="ORF">SAMN05444580_103400</name>
</gene>
<keyword evidence="2" id="KW-0436">Ligase</keyword>
<dbReference type="SUPFAM" id="SSF56801">
    <property type="entry name" value="Acetyl-CoA synthetase-like"/>
    <property type="match status" value="1"/>
</dbReference>
<dbReference type="InterPro" id="IPR020845">
    <property type="entry name" value="AMP-binding_CS"/>
</dbReference>
<evidence type="ECO:0000256" key="3">
    <source>
        <dbReference type="ARBA" id="ARBA00022741"/>
    </source>
</evidence>
<keyword evidence="9" id="KW-1185">Reference proteome</keyword>
<dbReference type="EMBL" id="FNAB01000003">
    <property type="protein sequence ID" value="SDD24171.1"/>
    <property type="molecule type" value="Genomic_DNA"/>
</dbReference>
<dbReference type="RefSeq" id="WP_072847220.1">
    <property type="nucleotide sequence ID" value="NZ_FNAB01000003.1"/>
</dbReference>